<organism evidence="1 2">
    <name type="scientific">Parachitinimonas caeni</name>
    <dbReference type="NCBI Taxonomy" id="3031301"/>
    <lineage>
        <taxon>Bacteria</taxon>
        <taxon>Pseudomonadati</taxon>
        <taxon>Pseudomonadota</taxon>
        <taxon>Betaproteobacteria</taxon>
        <taxon>Neisseriales</taxon>
        <taxon>Chitinibacteraceae</taxon>
        <taxon>Parachitinimonas</taxon>
    </lineage>
</organism>
<comment type="caution">
    <text evidence="1">The sequence shown here is derived from an EMBL/GenBank/DDBJ whole genome shotgun (WGS) entry which is preliminary data.</text>
</comment>
<sequence length="134" mass="14852">MKQLDAGIARIFGADPAEPGLNLDNIRTKASTNLAAYARHLSELFARQQVPVPPPVNLQWWHEGSRIMVVGNHPDRERIEILLNGDGELVEEFKELELLHEIVRNAELAGEATTENQHFNIGLTSTGALAFFTA</sequence>
<name>A0ABT7DYY7_9NEIS</name>
<proteinExistence type="predicted"/>
<reference evidence="1" key="1">
    <citation type="submission" date="2023-03" db="EMBL/GenBank/DDBJ databases">
        <title>Chitinimonas shenzhenensis gen. nov., sp. nov., a novel member of family Burkholderiaceae isolated from activated sludge collected in Shen Zhen, China.</title>
        <authorList>
            <person name="Wang X."/>
        </authorList>
    </citation>
    <scope>NUCLEOTIDE SEQUENCE</scope>
    <source>
        <strain evidence="1">DQS-5</strain>
    </source>
</reference>
<gene>
    <name evidence="1" type="ORF">PZA18_14515</name>
</gene>
<dbReference type="Proteomes" id="UP001172778">
    <property type="component" value="Unassembled WGS sequence"/>
</dbReference>
<evidence type="ECO:0000313" key="1">
    <source>
        <dbReference type="EMBL" id="MDK2125267.1"/>
    </source>
</evidence>
<accession>A0ABT7DYY7</accession>
<keyword evidence="2" id="KW-1185">Reference proteome</keyword>
<dbReference type="EMBL" id="JARRAF010000017">
    <property type="protein sequence ID" value="MDK2125267.1"/>
    <property type="molecule type" value="Genomic_DNA"/>
</dbReference>
<dbReference type="RefSeq" id="WP_284101580.1">
    <property type="nucleotide sequence ID" value="NZ_JARRAF010000017.1"/>
</dbReference>
<evidence type="ECO:0000313" key="2">
    <source>
        <dbReference type="Proteomes" id="UP001172778"/>
    </source>
</evidence>
<protein>
    <submittedName>
        <fullName evidence="1">Uncharacterized protein</fullName>
    </submittedName>
</protein>